<dbReference type="SUPFAM" id="SSF46785">
    <property type="entry name" value="Winged helix' DNA-binding domain"/>
    <property type="match status" value="1"/>
</dbReference>
<dbReference type="GO" id="GO:0003677">
    <property type="term" value="F:DNA binding"/>
    <property type="evidence" value="ECO:0007669"/>
    <property type="project" value="UniProtKB-KW"/>
</dbReference>
<dbReference type="SMART" id="SM00345">
    <property type="entry name" value="HTH_GNTR"/>
    <property type="match status" value="1"/>
</dbReference>
<dbReference type="GO" id="GO:0003700">
    <property type="term" value="F:DNA-binding transcription factor activity"/>
    <property type="evidence" value="ECO:0007669"/>
    <property type="project" value="InterPro"/>
</dbReference>
<dbReference type="InterPro" id="IPR036390">
    <property type="entry name" value="WH_DNA-bd_sf"/>
</dbReference>
<feature type="domain" description="HTH gntR-type" evidence="4">
    <location>
        <begin position="9"/>
        <end position="77"/>
    </location>
</feature>
<reference evidence="5 6" key="1">
    <citation type="submission" date="2014-03" db="EMBL/GenBank/DDBJ databases">
        <title>Genomics of Bifidobacteria.</title>
        <authorList>
            <person name="Ventura M."/>
            <person name="Milani C."/>
            <person name="Lugli G.A."/>
        </authorList>
    </citation>
    <scope>NUCLEOTIDE SEQUENCE [LARGE SCALE GENOMIC DNA]</scope>
    <source>
        <strain evidence="5 6">DSM 23968</strain>
    </source>
</reference>
<evidence type="ECO:0000313" key="5">
    <source>
        <dbReference type="EMBL" id="KFI99105.1"/>
    </source>
</evidence>
<organism evidence="5 6">
    <name type="scientific">Bifidobacterium stellenboschense</name>
    <dbReference type="NCBI Taxonomy" id="762211"/>
    <lineage>
        <taxon>Bacteria</taxon>
        <taxon>Bacillati</taxon>
        <taxon>Actinomycetota</taxon>
        <taxon>Actinomycetes</taxon>
        <taxon>Bifidobacteriales</taxon>
        <taxon>Bifidobacteriaceae</taxon>
        <taxon>Bifidobacterium</taxon>
    </lineage>
</organism>
<dbReference type="RefSeq" id="WP_034526804.1">
    <property type="nucleotide sequence ID" value="NZ_JGZP01000006.1"/>
</dbReference>
<evidence type="ECO:0000313" key="6">
    <source>
        <dbReference type="Proteomes" id="UP000029004"/>
    </source>
</evidence>
<evidence type="ECO:0000256" key="3">
    <source>
        <dbReference type="ARBA" id="ARBA00023163"/>
    </source>
</evidence>
<accession>A0A087DUA5</accession>
<comment type="caution">
    <text evidence="5">The sequence shown here is derived from an EMBL/GenBank/DDBJ whole genome shotgun (WGS) entry which is preliminary data.</text>
</comment>
<dbReference type="OrthoDB" id="162505at2"/>
<dbReference type="InterPro" id="IPR000524">
    <property type="entry name" value="Tscrpt_reg_HTH_GntR"/>
</dbReference>
<dbReference type="PANTHER" id="PTHR38445">
    <property type="entry name" value="HTH-TYPE TRANSCRIPTIONAL REPRESSOR YTRA"/>
    <property type="match status" value="1"/>
</dbReference>
<sequence length="122" mass="13236">MRFDFSGTTPLFRQVAEQLGEAIVSGAFAEGEQVPSTTEISTTYKINPATVLKGMNLLVDQGLLEKRRGLGMFVTAGARRKAGDAKRDEFLTTHVGAFIAEAKRLGIGADELKDIIDKGYRS</sequence>
<protein>
    <submittedName>
        <fullName evidence="5">GntR family transcriptional regulator</fullName>
    </submittedName>
</protein>
<keyword evidence="2" id="KW-0238">DNA-binding</keyword>
<dbReference type="InterPro" id="IPR036388">
    <property type="entry name" value="WH-like_DNA-bd_sf"/>
</dbReference>
<gene>
    <name evidence="5" type="ORF">BSTEL_1383</name>
</gene>
<keyword evidence="3" id="KW-0804">Transcription</keyword>
<dbReference type="AlphaFoldDB" id="A0A087DUA5"/>
<keyword evidence="6" id="KW-1185">Reference proteome</keyword>
<dbReference type="Pfam" id="PF00392">
    <property type="entry name" value="GntR"/>
    <property type="match status" value="1"/>
</dbReference>
<keyword evidence="1" id="KW-0805">Transcription regulation</keyword>
<dbReference type="eggNOG" id="COG1725">
    <property type="taxonomic scope" value="Bacteria"/>
</dbReference>
<evidence type="ECO:0000256" key="1">
    <source>
        <dbReference type="ARBA" id="ARBA00023015"/>
    </source>
</evidence>
<dbReference type="PROSITE" id="PS50949">
    <property type="entry name" value="HTH_GNTR"/>
    <property type="match status" value="1"/>
</dbReference>
<dbReference type="EMBL" id="JGZP01000006">
    <property type="protein sequence ID" value="KFI99105.1"/>
    <property type="molecule type" value="Genomic_DNA"/>
</dbReference>
<evidence type="ECO:0000259" key="4">
    <source>
        <dbReference type="PROSITE" id="PS50949"/>
    </source>
</evidence>
<proteinExistence type="predicted"/>
<dbReference type="Gene3D" id="1.10.10.10">
    <property type="entry name" value="Winged helix-like DNA-binding domain superfamily/Winged helix DNA-binding domain"/>
    <property type="match status" value="1"/>
</dbReference>
<dbReference type="CDD" id="cd07377">
    <property type="entry name" value="WHTH_GntR"/>
    <property type="match status" value="1"/>
</dbReference>
<evidence type="ECO:0000256" key="2">
    <source>
        <dbReference type="ARBA" id="ARBA00023125"/>
    </source>
</evidence>
<dbReference type="STRING" id="762211.BSTEL_1383"/>
<dbReference type="Proteomes" id="UP000029004">
    <property type="component" value="Unassembled WGS sequence"/>
</dbReference>
<dbReference type="PANTHER" id="PTHR38445:SF10">
    <property type="entry name" value="GNTR-FAMILY TRANSCRIPTIONAL REGULATOR"/>
    <property type="match status" value="1"/>
</dbReference>
<name>A0A087DUA5_9BIFI</name>